<dbReference type="AlphaFoldDB" id="W0RV20"/>
<dbReference type="SUPFAM" id="SSF53474">
    <property type="entry name" value="alpha/beta-Hydrolases"/>
    <property type="match status" value="1"/>
</dbReference>
<protein>
    <recommendedName>
        <fullName evidence="3">AB hydrolase-1 domain-containing protein</fullName>
    </recommendedName>
</protein>
<sequence>MLRANLGGVDAPLVVVAHSLGSVIVSDYAWDAQHPETGRSKGDDDFVCMRTLAGLVTFGSNIPLFTLALPRVIAIAPPRSSPRLSDAVRAVARWENFYVSHTAYWSDRDFLGPAARLIGAVALAARRGA</sequence>
<dbReference type="HOGENOM" id="CLU_1945668_0_0_0"/>
<evidence type="ECO:0000313" key="2">
    <source>
        <dbReference type="Proteomes" id="UP000019151"/>
    </source>
</evidence>
<proteinExistence type="predicted"/>
<accession>W0RV20</accession>
<dbReference type="InParanoid" id="W0RV20"/>
<dbReference type="RefSeq" id="WP_148306626.1">
    <property type="nucleotide sequence ID" value="NZ_CP007130.1"/>
</dbReference>
<evidence type="ECO:0008006" key="3">
    <source>
        <dbReference type="Google" id="ProtNLM"/>
    </source>
</evidence>
<dbReference type="KEGG" id="gba:J421_5898"/>
<reference evidence="1 2" key="1">
    <citation type="journal article" date="2014" name="Genome Announc.">
        <title>Genome Sequence and Methylome of Soil Bacterium Gemmatirosa kalamazoonensis KBS708T, a Member of the Rarely Cultivated Gemmatimonadetes Phylum.</title>
        <authorList>
            <person name="Debruyn J.M."/>
            <person name="Radosevich M."/>
            <person name="Wommack K.E."/>
            <person name="Polson S.W."/>
            <person name="Hauser L.J."/>
            <person name="Fawaz M.N."/>
            <person name="Korlach J."/>
            <person name="Tsai Y.C."/>
        </authorList>
    </citation>
    <scope>NUCLEOTIDE SEQUENCE [LARGE SCALE GENOMIC DNA]</scope>
    <source>
        <strain evidence="1 2">KBS708</strain>
        <plasmid evidence="2">Plasmid 2</plasmid>
    </source>
</reference>
<dbReference type="PATRIC" id="fig|861299.3.peg.5945"/>
<organism evidence="1 2">
    <name type="scientific">Gemmatirosa kalamazoonensis</name>
    <dbReference type="NCBI Taxonomy" id="861299"/>
    <lineage>
        <taxon>Bacteria</taxon>
        <taxon>Pseudomonadati</taxon>
        <taxon>Gemmatimonadota</taxon>
        <taxon>Gemmatimonadia</taxon>
        <taxon>Gemmatimonadales</taxon>
        <taxon>Gemmatimonadaceae</taxon>
        <taxon>Gemmatirosa</taxon>
    </lineage>
</organism>
<geneLocation type="plasmid" evidence="1 2">
    <name>2</name>
</geneLocation>
<gene>
    <name evidence="1" type="ORF">J421_5898</name>
</gene>
<dbReference type="Gene3D" id="3.40.50.1820">
    <property type="entry name" value="alpha/beta hydrolase"/>
    <property type="match status" value="1"/>
</dbReference>
<dbReference type="OrthoDB" id="70513at2"/>
<name>W0RV20_9BACT</name>
<dbReference type="InterPro" id="IPR029058">
    <property type="entry name" value="AB_hydrolase_fold"/>
</dbReference>
<keyword evidence="2" id="KW-1185">Reference proteome</keyword>
<evidence type="ECO:0000313" key="1">
    <source>
        <dbReference type="EMBL" id="AHG93433.1"/>
    </source>
</evidence>
<dbReference type="Proteomes" id="UP000019151">
    <property type="component" value="Plasmid 2"/>
</dbReference>
<keyword evidence="1" id="KW-0614">Plasmid</keyword>
<dbReference type="EMBL" id="CP007130">
    <property type="protein sequence ID" value="AHG93433.1"/>
    <property type="molecule type" value="Genomic_DNA"/>
</dbReference>